<evidence type="ECO:0000259" key="2">
    <source>
        <dbReference type="Pfam" id="PF19051"/>
    </source>
</evidence>
<sequence length="452" mass="49843">MATRSTIAVSLANPSGYAFPTEIMTDRRSFLSTTLAAGAALATPAFVSSQALGAGDSVAASERITLGVIGIGPRCTYDLKAILKLKDVQCVAIADVQQSRRDAGKKLVDDHYGNQDCTLYHDFRELLARDEIDAVLIATGDRWHAAASILAAEAGKDVYSEKPCGITIRDCQLLDETFQRTGRIFQAGTQRRSVPNFIQAVQVAQSGKLGELKELQATAYLPTLDNTWLPAQPTPDEAVCDWNMWLGPAPWRPFNQKYVDGRWRGQYDFDSGARLLDWGAHTLDLCQWAAGADDTMPVKYEPSQTAIMCTYANGVQLKVDFLEEPFGDRSPRWLTRLGTCPVRFIGEDGSIETGDEGEIVASSPALQKELSSAERVRGLDVTAHARNFFDCIKTREQATCNSTVMRRSHVACHAAALAWILNRTLTIDPQTETFVDDDEANRLRSRAKRDWT</sequence>
<accession>A0A0J1BCT5</accession>
<reference evidence="3" key="1">
    <citation type="submission" date="2015-05" db="EMBL/GenBank/DDBJ databases">
        <title>Permanent draft genome of Rhodopirellula islandicus K833.</title>
        <authorList>
            <person name="Kizina J."/>
            <person name="Richter M."/>
            <person name="Glockner F.O."/>
            <person name="Harder J."/>
        </authorList>
    </citation>
    <scope>NUCLEOTIDE SEQUENCE [LARGE SCALE GENOMIC DNA]</scope>
    <source>
        <strain evidence="3">K833</strain>
    </source>
</reference>
<proteinExistence type="predicted"/>
<name>A0A0J1BCT5_RHOIS</name>
<organism evidence="3 4">
    <name type="scientific">Rhodopirellula islandica</name>
    <dbReference type="NCBI Taxonomy" id="595434"/>
    <lineage>
        <taxon>Bacteria</taxon>
        <taxon>Pseudomonadati</taxon>
        <taxon>Planctomycetota</taxon>
        <taxon>Planctomycetia</taxon>
        <taxon>Pirellulales</taxon>
        <taxon>Pirellulaceae</taxon>
        <taxon>Rhodopirellula</taxon>
    </lineage>
</organism>
<comment type="caution">
    <text evidence="3">The sequence shown here is derived from an EMBL/GenBank/DDBJ whole genome shotgun (WGS) entry which is preliminary data.</text>
</comment>
<dbReference type="Pfam" id="PF19051">
    <property type="entry name" value="GFO_IDH_MocA_C2"/>
    <property type="match status" value="2"/>
</dbReference>
<dbReference type="Gene3D" id="3.30.360.10">
    <property type="entry name" value="Dihydrodipicolinate Reductase, domain 2"/>
    <property type="match status" value="1"/>
</dbReference>
<keyword evidence="4" id="KW-1185">Reference proteome</keyword>
<evidence type="ECO:0000313" key="4">
    <source>
        <dbReference type="Proteomes" id="UP000036367"/>
    </source>
</evidence>
<dbReference type="InterPro" id="IPR036291">
    <property type="entry name" value="NAD(P)-bd_dom_sf"/>
</dbReference>
<protein>
    <submittedName>
        <fullName evidence="3">NADH-dependent dehydrogenase</fullName>
    </submittedName>
</protein>
<dbReference type="PROSITE" id="PS51318">
    <property type="entry name" value="TAT"/>
    <property type="match status" value="1"/>
</dbReference>
<dbReference type="Proteomes" id="UP000036367">
    <property type="component" value="Unassembled WGS sequence"/>
</dbReference>
<dbReference type="Pfam" id="PF01408">
    <property type="entry name" value="GFO_IDH_MocA"/>
    <property type="match status" value="1"/>
</dbReference>
<dbReference type="InterPro" id="IPR006311">
    <property type="entry name" value="TAT_signal"/>
</dbReference>
<dbReference type="GO" id="GO:0000166">
    <property type="term" value="F:nucleotide binding"/>
    <property type="evidence" value="ECO:0007669"/>
    <property type="project" value="InterPro"/>
</dbReference>
<evidence type="ECO:0000313" key="3">
    <source>
        <dbReference type="EMBL" id="KLU04402.1"/>
    </source>
</evidence>
<dbReference type="InterPro" id="IPR000683">
    <property type="entry name" value="Gfo/Idh/MocA-like_OxRdtase_N"/>
</dbReference>
<dbReference type="AlphaFoldDB" id="A0A0J1BCT5"/>
<dbReference type="STRING" id="595434.RISK_003456"/>
<feature type="domain" description="Gfo/Idh/MocA-like oxidoreductase bacterial type C-terminal" evidence="2">
    <location>
        <begin position="228"/>
        <end position="301"/>
    </location>
</feature>
<dbReference type="PANTHER" id="PTHR43818:SF5">
    <property type="entry name" value="OXIDOREDUCTASE FAMILY PROTEIN"/>
    <property type="match status" value="1"/>
</dbReference>
<dbReference type="PANTHER" id="PTHR43818">
    <property type="entry name" value="BCDNA.GH03377"/>
    <property type="match status" value="1"/>
</dbReference>
<dbReference type="EMBL" id="LECT01000028">
    <property type="protein sequence ID" value="KLU04402.1"/>
    <property type="molecule type" value="Genomic_DNA"/>
</dbReference>
<evidence type="ECO:0000259" key="1">
    <source>
        <dbReference type="Pfam" id="PF01408"/>
    </source>
</evidence>
<dbReference type="PATRIC" id="fig|595434.4.peg.3292"/>
<dbReference type="InterPro" id="IPR043906">
    <property type="entry name" value="Gfo/Idh/MocA_OxRdtase_bact_C"/>
</dbReference>
<dbReference type="SUPFAM" id="SSF55347">
    <property type="entry name" value="Glyceraldehyde-3-phosphate dehydrogenase-like, C-terminal domain"/>
    <property type="match status" value="1"/>
</dbReference>
<dbReference type="SUPFAM" id="SSF51735">
    <property type="entry name" value="NAD(P)-binding Rossmann-fold domains"/>
    <property type="match status" value="1"/>
</dbReference>
<gene>
    <name evidence="3" type="ORF">RISK_003456</name>
</gene>
<dbReference type="Gene3D" id="3.40.50.720">
    <property type="entry name" value="NAD(P)-binding Rossmann-like Domain"/>
    <property type="match status" value="1"/>
</dbReference>
<dbReference type="InterPro" id="IPR050463">
    <property type="entry name" value="Gfo/Idh/MocA_oxidrdct_glycsds"/>
</dbReference>
<feature type="domain" description="Gfo/Idh/MocA-like oxidoreductase bacterial type C-terminal" evidence="2">
    <location>
        <begin position="380"/>
        <end position="449"/>
    </location>
</feature>
<feature type="domain" description="Gfo/Idh/MocA-like oxidoreductase N-terminal" evidence="1">
    <location>
        <begin position="65"/>
        <end position="188"/>
    </location>
</feature>